<feature type="compositionally biased region" description="Basic and acidic residues" evidence="1">
    <location>
        <begin position="184"/>
        <end position="193"/>
    </location>
</feature>
<feature type="region of interest" description="Disordered" evidence="1">
    <location>
        <begin position="118"/>
        <end position="200"/>
    </location>
</feature>
<name>A0ABQ8XNQ9_9EUKA</name>
<comment type="caution">
    <text evidence="2">The sequence shown here is derived from an EMBL/GenBank/DDBJ whole genome shotgun (WGS) entry which is preliminary data.</text>
</comment>
<feature type="compositionally biased region" description="Polar residues" evidence="1">
    <location>
        <begin position="122"/>
        <end position="162"/>
    </location>
</feature>
<proteinExistence type="predicted"/>
<feature type="compositionally biased region" description="Polar residues" evidence="1">
    <location>
        <begin position="446"/>
        <end position="455"/>
    </location>
</feature>
<organism evidence="2 3">
    <name type="scientific">Anaeramoeba flamelloides</name>
    <dbReference type="NCBI Taxonomy" id="1746091"/>
    <lineage>
        <taxon>Eukaryota</taxon>
        <taxon>Metamonada</taxon>
        <taxon>Anaeramoebidae</taxon>
        <taxon>Anaeramoeba</taxon>
    </lineage>
</organism>
<gene>
    <name evidence="2" type="ORF">M0813_04050</name>
</gene>
<feature type="compositionally biased region" description="Low complexity" evidence="1">
    <location>
        <begin position="358"/>
        <end position="369"/>
    </location>
</feature>
<feature type="region of interest" description="Disordered" evidence="1">
    <location>
        <begin position="318"/>
        <end position="378"/>
    </location>
</feature>
<feature type="compositionally biased region" description="Basic and acidic residues" evidence="1">
    <location>
        <begin position="318"/>
        <end position="345"/>
    </location>
</feature>
<dbReference type="EMBL" id="JAOAOG010000271">
    <property type="protein sequence ID" value="KAJ6234247.1"/>
    <property type="molecule type" value="Genomic_DNA"/>
</dbReference>
<feature type="compositionally biased region" description="Acidic residues" evidence="1">
    <location>
        <begin position="431"/>
        <end position="443"/>
    </location>
</feature>
<keyword evidence="3" id="KW-1185">Reference proteome</keyword>
<evidence type="ECO:0000313" key="2">
    <source>
        <dbReference type="EMBL" id="KAJ6234247.1"/>
    </source>
</evidence>
<evidence type="ECO:0000256" key="1">
    <source>
        <dbReference type="SAM" id="MobiDB-lite"/>
    </source>
</evidence>
<evidence type="ECO:0000313" key="3">
    <source>
        <dbReference type="Proteomes" id="UP001150062"/>
    </source>
</evidence>
<reference evidence="2" key="1">
    <citation type="submission" date="2022-08" db="EMBL/GenBank/DDBJ databases">
        <title>Novel sulfate-reducing endosymbionts in the free-living metamonad Anaeramoeba.</title>
        <authorList>
            <person name="Jerlstrom-Hultqvist J."/>
            <person name="Cepicka I."/>
            <person name="Gallot-Lavallee L."/>
            <person name="Salas-Leiva D."/>
            <person name="Curtis B.A."/>
            <person name="Zahonova K."/>
            <person name="Pipaliya S."/>
            <person name="Dacks J."/>
            <person name="Roger A.J."/>
        </authorList>
    </citation>
    <scope>NUCLEOTIDE SEQUENCE</scope>
    <source>
        <strain evidence="2">Schooner1</strain>
    </source>
</reference>
<feature type="region of interest" description="Disordered" evidence="1">
    <location>
        <begin position="406"/>
        <end position="455"/>
    </location>
</feature>
<accession>A0ABQ8XNQ9</accession>
<protein>
    <submittedName>
        <fullName evidence="2">Uncharacterized protein</fullName>
    </submittedName>
</protein>
<dbReference type="Proteomes" id="UP001150062">
    <property type="component" value="Unassembled WGS sequence"/>
</dbReference>
<sequence length="584" mass="67987">MTSQQLGIIIDNIDYPNRTKEGLNLKTIQLNTIRSIANCLLEKNTLANFTIIPTSTNQKKIQLFESTDNNQKLTVSEYLNQLEFCKNRNLLSSIELAIRKLNNGKLVDEFEESLTEFKNSDTDTNNSQHQSCVTSDSDLTSTNQLQNPNESENMDSSKSNNKLTKEYVNKNGNEDPNDNEEDNDTKNDNEQEKGNVNPNCNQNQAFIQKEEILHQNLFDCDLKLNLQKRIVIFLTSELNLNPTQIKRVSNLIKKTNTHFDFIYLKSALDHKINFEERSFTHKNVKNHIIEIDSKDNIQKITHIPDLFNISKKKTILPEKGENEKKEKKTGDGKEKETKKETKWQKEQLFSEEGVGSSTETTQEQTQNNNEIEENEKRNEVLVKELENIEDEMIRTAMLLSMSEVNHNQSENDNPNENQKESKNEKDKENENIEEEREKEEENVENLTDNTIPDVQTQSEFIDNEENTEIRFRLEDFDFSLLNPKKKLKKKRKSSGRKKKIDYNMLSEEEQLKLVFEMSLNQLNGFEQSLVVPDPEKKIDPEISKLYQDKEFIENLIFQLPGVDSKYVEILSNINEENSIINDEK</sequence>
<feature type="compositionally biased region" description="Basic and acidic residues" evidence="1">
    <location>
        <begin position="417"/>
        <end position="430"/>
    </location>
</feature>